<keyword evidence="3" id="KW-1185">Reference proteome</keyword>
<feature type="non-terminal residue" evidence="2">
    <location>
        <position position="1"/>
    </location>
</feature>
<feature type="transmembrane region" description="Helical" evidence="1">
    <location>
        <begin position="262"/>
        <end position="285"/>
    </location>
</feature>
<dbReference type="VEuPathDB" id="FungiDB:SPRG_09240"/>
<evidence type="ECO:0000313" key="2">
    <source>
        <dbReference type="EMBL" id="KDO25098.1"/>
    </source>
</evidence>
<dbReference type="KEGG" id="spar:SPRG_09240"/>
<dbReference type="EMBL" id="KK583235">
    <property type="protein sequence ID" value="KDO25098.1"/>
    <property type="molecule type" value="Genomic_DNA"/>
</dbReference>
<feature type="transmembrane region" description="Helical" evidence="1">
    <location>
        <begin position="155"/>
        <end position="181"/>
    </location>
</feature>
<dbReference type="GeneID" id="24131423"/>
<organism evidence="2 3">
    <name type="scientific">Saprolegnia parasitica (strain CBS 223.65)</name>
    <dbReference type="NCBI Taxonomy" id="695850"/>
    <lineage>
        <taxon>Eukaryota</taxon>
        <taxon>Sar</taxon>
        <taxon>Stramenopiles</taxon>
        <taxon>Oomycota</taxon>
        <taxon>Saprolegniomycetes</taxon>
        <taxon>Saprolegniales</taxon>
        <taxon>Saprolegniaceae</taxon>
        <taxon>Saprolegnia</taxon>
    </lineage>
</organism>
<keyword evidence="1" id="KW-1133">Transmembrane helix</keyword>
<dbReference type="OrthoDB" id="156063at2759"/>
<gene>
    <name evidence="2" type="ORF">SPRG_09240</name>
</gene>
<feature type="transmembrane region" description="Helical" evidence="1">
    <location>
        <begin position="16"/>
        <end position="34"/>
    </location>
</feature>
<dbReference type="STRING" id="695850.A0A067C3J7"/>
<feature type="transmembrane region" description="Helical" evidence="1">
    <location>
        <begin position="46"/>
        <end position="74"/>
    </location>
</feature>
<dbReference type="RefSeq" id="XP_012204171.1">
    <property type="nucleotide sequence ID" value="XM_012348781.1"/>
</dbReference>
<keyword evidence="1" id="KW-0472">Membrane</keyword>
<feature type="transmembrane region" description="Helical" evidence="1">
    <location>
        <begin position="80"/>
        <end position="102"/>
    </location>
</feature>
<dbReference type="AlphaFoldDB" id="A0A067C3J7"/>
<keyword evidence="1" id="KW-0812">Transmembrane</keyword>
<evidence type="ECO:0000313" key="3">
    <source>
        <dbReference type="Proteomes" id="UP000030745"/>
    </source>
</evidence>
<dbReference type="Proteomes" id="UP000030745">
    <property type="component" value="Unassembled WGS sequence"/>
</dbReference>
<protein>
    <submittedName>
        <fullName evidence="2">Uncharacterized protein</fullName>
    </submittedName>
</protein>
<evidence type="ECO:0000256" key="1">
    <source>
        <dbReference type="SAM" id="Phobius"/>
    </source>
</evidence>
<accession>A0A067C3J7</accession>
<dbReference type="OMA" id="FWRSMKV"/>
<name>A0A067C3J7_SAPPC</name>
<reference evidence="2 3" key="1">
    <citation type="journal article" date="2013" name="PLoS Genet.">
        <title>Distinctive expansion of potential virulence genes in the genome of the oomycete fish pathogen Saprolegnia parasitica.</title>
        <authorList>
            <person name="Jiang R.H."/>
            <person name="de Bruijn I."/>
            <person name="Haas B.J."/>
            <person name="Belmonte R."/>
            <person name="Lobach L."/>
            <person name="Christie J."/>
            <person name="van den Ackerveken G."/>
            <person name="Bottin A."/>
            <person name="Bulone V."/>
            <person name="Diaz-Moreno S.M."/>
            <person name="Dumas B."/>
            <person name="Fan L."/>
            <person name="Gaulin E."/>
            <person name="Govers F."/>
            <person name="Grenville-Briggs L.J."/>
            <person name="Horner N.R."/>
            <person name="Levin J.Z."/>
            <person name="Mammella M."/>
            <person name="Meijer H.J."/>
            <person name="Morris P."/>
            <person name="Nusbaum C."/>
            <person name="Oome S."/>
            <person name="Phillips A.J."/>
            <person name="van Rooyen D."/>
            <person name="Rzeszutek E."/>
            <person name="Saraiva M."/>
            <person name="Secombes C.J."/>
            <person name="Seidl M.F."/>
            <person name="Snel B."/>
            <person name="Stassen J.H."/>
            <person name="Sykes S."/>
            <person name="Tripathy S."/>
            <person name="van den Berg H."/>
            <person name="Vega-Arreguin J.C."/>
            <person name="Wawra S."/>
            <person name="Young S.K."/>
            <person name="Zeng Q."/>
            <person name="Dieguez-Uribeondo J."/>
            <person name="Russ C."/>
            <person name="Tyler B.M."/>
            <person name="van West P."/>
        </authorList>
    </citation>
    <scope>NUCLEOTIDE SEQUENCE [LARGE SCALE GENOMIC DNA]</scope>
    <source>
        <strain evidence="2 3">CBS 223.65</strain>
    </source>
</reference>
<sequence>MAAVPSIAAMDQGFKAALIGAALAVKGCALAAGLPELRGSYQRTLWWLAGISALLIFIGATIAWPIQLVLWLFLGRASPYTALLASVLNKWVTGVPFVLIAACRYVHPTLVDNLFFLGLGQEHASLVPVLSSIPVSLFDWDYLRATATFLAYRSALFLILALGSFLTPLFGSLFAIAAFGFKIRRTEMVMSSLVFGLYVVPWTRPIAIELAKIWFDARAVTKELFYPVFARKTKLVTEHGIPCTIAGDQSAMLFGFSYVLGFFVQVPVVGPFVWLLAFIAAGMAAPRMFQLKSKL</sequence>
<proteinExistence type="predicted"/>
<feature type="transmembrane region" description="Helical" evidence="1">
    <location>
        <begin position="114"/>
        <end position="135"/>
    </location>
</feature>